<dbReference type="InterPro" id="IPR055733">
    <property type="entry name" value="DUF7309"/>
</dbReference>
<evidence type="ECO:0000256" key="1">
    <source>
        <dbReference type="SAM" id="MobiDB-lite"/>
    </source>
</evidence>
<organism evidence="4 5">
    <name type="scientific">Planktothrix agardhii CCAP 1459/11A</name>
    <dbReference type="NCBI Taxonomy" id="282420"/>
    <lineage>
        <taxon>Bacteria</taxon>
        <taxon>Bacillati</taxon>
        <taxon>Cyanobacteriota</taxon>
        <taxon>Cyanophyceae</taxon>
        <taxon>Oscillatoriophycideae</taxon>
        <taxon>Oscillatoriales</taxon>
        <taxon>Microcoleaceae</taxon>
        <taxon>Planktothrix</taxon>
    </lineage>
</organism>
<evidence type="ECO:0000313" key="4">
    <source>
        <dbReference type="EMBL" id="GDZ95625.1"/>
    </source>
</evidence>
<dbReference type="Proteomes" id="UP000299794">
    <property type="component" value="Unassembled WGS sequence"/>
</dbReference>
<feature type="domain" description="DUF6930" evidence="2">
    <location>
        <begin position="8"/>
        <end position="135"/>
    </location>
</feature>
<dbReference type="AlphaFoldDB" id="A0A4P5ZZL7"/>
<protein>
    <submittedName>
        <fullName evidence="4">Uncharacterized protein</fullName>
    </submittedName>
</protein>
<feature type="region of interest" description="Disordered" evidence="1">
    <location>
        <begin position="15"/>
        <end position="42"/>
    </location>
</feature>
<dbReference type="InterPro" id="IPR054216">
    <property type="entry name" value="DUF6930"/>
</dbReference>
<reference evidence="5" key="1">
    <citation type="submission" date="2019-02" db="EMBL/GenBank/DDBJ databases">
        <title>Draft genome sequence of Planktothrix agardhii NIES-905.</title>
        <authorList>
            <person name="Yamaguchi H."/>
            <person name="Suzuki S."/>
            <person name="Kawachi M."/>
        </authorList>
    </citation>
    <scope>NUCLEOTIDE SEQUENCE [LARGE SCALE GENOMIC DNA]</scope>
    <source>
        <strain evidence="5">CCAP 1459/11A</strain>
    </source>
</reference>
<feature type="compositionally biased region" description="Low complexity" evidence="1">
    <location>
        <begin position="30"/>
        <end position="42"/>
    </location>
</feature>
<dbReference type="RefSeq" id="WP_026788675.1">
    <property type="nucleotide sequence ID" value="NZ_BJCD01000062.1"/>
</dbReference>
<sequence length="550" mass="62175">MATLNHSTVRRLKNLPQIPSVWEGDRRPMATDASPTTDTDSEATGECIIWVDGSQGMVRAMDMVASDMGPEAIVRTLLRAIEHPQSSAPVARPQKIVVKDREIQFFLRGVLQDLDIVIEYVPDLPLIDEIFRGLQEVAQSRPPQLPAQYAKVVTEKAYQIWQDAPWEHLGDHQIISVELNLFGVNTLYISTLGKLGMDYGVLLYRSLDSLRRFRERIIRNKSYENLEEAFLTQDCLFVTFDRTDGFDEDEDEDDDDFVSITNLSPSEIEPNFGNLHPLEGLRSILYDEEAATVLIALEALHRFLRDHRQKLARYEFPSLNRRYRIPVDLPDGEKKQVSVKVETLPDIASELASMVADDDEDDDEDMDVDVPRLRDDLVPPKSFLSLGVIPWKTAKYLRSNTQFHQAAETEITEAGDGLPVVVIQTTKPKAEVLIRSLQDAGGLEGICFNPGEDPTRGCNYDLGILKTEDGDLHLFGEFIEDDPVHQEARKKWEQRCKETKGWCGLIIAMGLTGASRGQPQFKDMMALLEVHFIPSEDLDLGRLQLIPADF</sequence>
<evidence type="ECO:0000313" key="5">
    <source>
        <dbReference type="Proteomes" id="UP000299794"/>
    </source>
</evidence>
<dbReference type="EMBL" id="BJCD01000062">
    <property type="protein sequence ID" value="GDZ95625.1"/>
    <property type="molecule type" value="Genomic_DNA"/>
</dbReference>
<evidence type="ECO:0000259" key="2">
    <source>
        <dbReference type="Pfam" id="PF22007"/>
    </source>
</evidence>
<dbReference type="Pfam" id="PF22007">
    <property type="entry name" value="DUF6930"/>
    <property type="match status" value="1"/>
</dbReference>
<evidence type="ECO:0000259" key="3">
    <source>
        <dbReference type="Pfam" id="PF23988"/>
    </source>
</evidence>
<proteinExistence type="predicted"/>
<name>A0A4P5ZZL7_PLAAG</name>
<comment type="caution">
    <text evidence="4">The sequence shown here is derived from an EMBL/GenBank/DDBJ whole genome shotgun (WGS) entry which is preliminary data.</text>
</comment>
<gene>
    <name evidence="4" type="ORF">PA905_40550</name>
</gene>
<dbReference type="Pfam" id="PF23988">
    <property type="entry name" value="DUF7309"/>
    <property type="match status" value="1"/>
</dbReference>
<feature type="domain" description="DUF7309" evidence="3">
    <location>
        <begin position="155"/>
        <end position="250"/>
    </location>
</feature>
<accession>A0A4P5ZZL7</accession>